<evidence type="ECO:0000313" key="3">
    <source>
        <dbReference type="Proteomes" id="UP000541444"/>
    </source>
</evidence>
<gene>
    <name evidence="2" type="ORF">GIB67_013801</name>
</gene>
<keyword evidence="3" id="KW-1185">Reference proteome</keyword>
<name>A0A7J7N7R7_9MAGN</name>
<dbReference type="AlphaFoldDB" id="A0A7J7N7R7"/>
<accession>A0A7J7N7R7</accession>
<dbReference type="Pfam" id="PF19633">
    <property type="entry name" value="SDG2_C"/>
    <property type="match status" value="1"/>
</dbReference>
<dbReference type="InterPro" id="IPR045606">
    <property type="entry name" value="ATXR3_C"/>
</dbReference>
<evidence type="ECO:0000259" key="1">
    <source>
        <dbReference type="Pfam" id="PF19633"/>
    </source>
</evidence>
<evidence type="ECO:0000313" key="2">
    <source>
        <dbReference type="EMBL" id="KAF6163102.1"/>
    </source>
</evidence>
<reference evidence="2 3" key="1">
    <citation type="journal article" date="2020" name="IScience">
        <title>Genome Sequencing of the Endangered Kingdonia uniflora (Circaeasteraceae, Ranunculales) Reveals Potential Mechanisms of Evolutionary Specialization.</title>
        <authorList>
            <person name="Sun Y."/>
            <person name="Deng T."/>
            <person name="Zhang A."/>
            <person name="Moore M.J."/>
            <person name="Landis J.B."/>
            <person name="Lin N."/>
            <person name="Zhang H."/>
            <person name="Zhang X."/>
            <person name="Huang J."/>
            <person name="Zhang X."/>
            <person name="Sun H."/>
            <person name="Wang H."/>
        </authorList>
    </citation>
    <scope>NUCLEOTIDE SEQUENCE [LARGE SCALE GENOMIC DNA]</scope>
    <source>
        <strain evidence="2">TB1705</strain>
        <tissue evidence="2">Leaf</tissue>
    </source>
</reference>
<organism evidence="2 3">
    <name type="scientific">Kingdonia uniflora</name>
    <dbReference type="NCBI Taxonomy" id="39325"/>
    <lineage>
        <taxon>Eukaryota</taxon>
        <taxon>Viridiplantae</taxon>
        <taxon>Streptophyta</taxon>
        <taxon>Embryophyta</taxon>
        <taxon>Tracheophyta</taxon>
        <taxon>Spermatophyta</taxon>
        <taxon>Magnoliopsida</taxon>
        <taxon>Ranunculales</taxon>
        <taxon>Circaeasteraceae</taxon>
        <taxon>Kingdonia</taxon>
    </lineage>
</organism>
<feature type="domain" description="ATXR3 C-terminal" evidence="1">
    <location>
        <begin position="11"/>
        <end position="56"/>
    </location>
</feature>
<dbReference type="OrthoDB" id="308383at2759"/>
<sequence>MPWNVRSSKFLKPDSTLDTVRSGCLSFPKITSFYAMAHKPSQKCIYDPKTVKFMLEISYMD</sequence>
<protein>
    <recommendedName>
        <fullName evidence="1">ATXR3 C-terminal domain-containing protein</fullName>
    </recommendedName>
</protein>
<comment type="caution">
    <text evidence="2">The sequence shown here is derived from an EMBL/GenBank/DDBJ whole genome shotgun (WGS) entry which is preliminary data.</text>
</comment>
<dbReference type="Proteomes" id="UP000541444">
    <property type="component" value="Unassembled WGS sequence"/>
</dbReference>
<dbReference type="EMBL" id="JACGCM010001000">
    <property type="protein sequence ID" value="KAF6163102.1"/>
    <property type="molecule type" value="Genomic_DNA"/>
</dbReference>
<proteinExistence type="predicted"/>